<sequence length="206" mass="23698">MDGLQPASLMEPSYSEERISGGQCLCEASRAKHLPGAQEKEKEKEEEKEKEKEKEKEIKIETETETETETEREMETEKEKEKEIQALTEKVEQLENHLKEKDDVITKEQVCTRSLHQEPETRRSSEVEVNKERDKENENEKVLASGPKGDETAAGDNSNYGTELQKGGGRDELEEREEVEKPRPHPFSTPQNKPLPCPPLYIFEMI</sequence>
<dbReference type="EMBL" id="CADEAL010004314">
    <property type="protein sequence ID" value="CAB1456851.1"/>
    <property type="molecule type" value="Genomic_DNA"/>
</dbReference>
<organism evidence="2 3">
    <name type="scientific">Pleuronectes platessa</name>
    <name type="common">European plaice</name>
    <dbReference type="NCBI Taxonomy" id="8262"/>
    <lineage>
        <taxon>Eukaryota</taxon>
        <taxon>Metazoa</taxon>
        <taxon>Chordata</taxon>
        <taxon>Craniata</taxon>
        <taxon>Vertebrata</taxon>
        <taxon>Euteleostomi</taxon>
        <taxon>Actinopterygii</taxon>
        <taxon>Neopterygii</taxon>
        <taxon>Teleostei</taxon>
        <taxon>Neoteleostei</taxon>
        <taxon>Acanthomorphata</taxon>
        <taxon>Carangaria</taxon>
        <taxon>Pleuronectiformes</taxon>
        <taxon>Pleuronectoidei</taxon>
        <taxon>Pleuronectidae</taxon>
        <taxon>Pleuronectes</taxon>
    </lineage>
</organism>
<comment type="caution">
    <text evidence="2">The sequence shown here is derived from an EMBL/GenBank/DDBJ whole genome shotgun (WGS) entry which is preliminary data.</text>
</comment>
<feature type="compositionally biased region" description="Basic and acidic residues" evidence="1">
    <location>
        <begin position="168"/>
        <end position="183"/>
    </location>
</feature>
<evidence type="ECO:0000256" key="1">
    <source>
        <dbReference type="SAM" id="MobiDB-lite"/>
    </source>
</evidence>
<evidence type="ECO:0000313" key="2">
    <source>
        <dbReference type="EMBL" id="CAB1456851.1"/>
    </source>
</evidence>
<dbReference type="Proteomes" id="UP001153269">
    <property type="component" value="Unassembled WGS sequence"/>
</dbReference>
<proteinExistence type="predicted"/>
<feature type="compositionally biased region" description="Basic and acidic residues" evidence="1">
    <location>
        <begin position="115"/>
        <end position="141"/>
    </location>
</feature>
<accession>A0A9N7VYM7</accession>
<dbReference type="AlphaFoldDB" id="A0A9N7VYM7"/>
<protein>
    <submittedName>
        <fullName evidence="2">Uncharacterized protein</fullName>
    </submittedName>
</protein>
<feature type="region of interest" description="Disordered" evidence="1">
    <location>
        <begin position="1"/>
        <end position="20"/>
    </location>
</feature>
<gene>
    <name evidence="2" type="ORF">PLEPLA_LOCUS44646</name>
</gene>
<keyword evidence="3" id="KW-1185">Reference proteome</keyword>
<evidence type="ECO:0000313" key="3">
    <source>
        <dbReference type="Proteomes" id="UP001153269"/>
    </source>
</evidence>
<name>A0A9N7VYM7_PLEPL</name>
<feature type="compositionally biased region" description="Basic and acidic residues" evidence="1">
    <location>
        <begin position="38"/>
        <end position="62"/>
    </location>
</feature>
<feature type="compositionally biased region" description="Basic and acidic residues" evidence="1">
    <location>
        <begin position="69"/>
        <end position="106"/>
    </location>
</feature>
<reference evidence="2" key="1">
    <citation type="submission" date="2020-03" db="EMBL/GenBank/DDBJ databases">
        <authorList>
            <person name="Weist P."/>
        </authorList>
    </citation>
    <scope>NUCLEOTIDE SEQUENCE</scope>
</reference>
<feature type="region of interest" description="Disordered" evidence="1">
    <location>
        <begin position="30"/>
        <end position="201"/>
    </location>
</feature>